<dbReference type="PANTHER" id="PTHR10638:SF86">
    <property type="entry name" value="COPPER AMINE OXIDASE 1-RELATED"/>
    <property type="match status" value="1"/>
</dbReference>
<gene>
    <name evidence="14" type="ORF">PHYSODRAFT_264020</name>
</gene>
<evidence type="ECO:0000313" key="15">
    <source>
        <dbReference type="Proteomes" id="UP000002640"/>
    </source>
</evidence>
<name>G4YLJ4_PHYSP</name>
<accession>G4YLJ4</accession>
<organism evidence="14 15">
    <name type="scientific">Phytophthora sojae (strain P6497)</name>
    <name type="common">Soybean stem and root rot agent</name>
    <name type="synonym">Phytophthora megasperma f. sp. glycines</name>
    <dbReference type="NCBI Taxonomy" id="1094619"/>
    <lineage>
        <taxon>Eukaryota</taxon>
        <taxon>Sar</taxon>
        <taxon>Stramenopiles</taxon>
        <taxon>Oomycota</taxon>
        <taxon>Peronosporomycetes</taxon>
        <taxon>Peronosporales</taxon>
        <taxon>Peronosporaceae</taxon>
        <taxon>Phytophthora</taxon>
    </lineage>
</organism>
<evidence type="ECO:0000256" key="7">
    <source>
        <dbReference type="ARBA" id="ARBA00023008"/>
    </source>
</evidence>
<comment type="PTM">
    <text evidence="9 10">Topaquinone (TPQ) is generated by copper-dependent autoxidation of a specific tyrosyl residue.</text>
</comment>
<protein>
    <recommendedName>
        <fullName evidence="10">Amine oxidase</fullName>
        <ecNumber evidence="10">1.4.3.-</ecNumber>
    </recommendedName>
</protein>
<keyword evidence="5 8" id="KW-0801">TPQ</keyword>
<evidence type="ECO:0000259" key="13">
    <source>
        <dbReference type="Pfam" id="PF21994"/>
    </source>
</evidence>
<dbReference type="OMA" id="IYNQNHP"/>
<dbReference type="SUPFAM" id="SSF54416">
    <property type="entry name" value="Amine oxidase N-terminal region"/>
    <property type="match status" value="2"/>
</dbReference>
<reference evidence="14 15" key="1">
    <citation type="journal article" date="2006" name="Science">
        <title>Phytophthora genome sequences uncover evolutionary origins and mechanisms of pathogenesis.</title>
        <authorList>
            <person name="Tyler B.M."/>
            <person name="Tripathy S."/>
            <person name="Zhang X."/>
            <person name="Dehal P."/>
            <person name="Jiang R.H."/>
            <person name="Aerts A."/>
            <person name="Arredondo F.D."/>
            <person name="Baxter L."/>
            <person name="Bensasson D."/>
            <person name="Beynon J.L."/>
            <person name="Chapman J."/>
            <person name="Damasceno C.M."/>
            <person name="Dorrance A.E."/>
            <person name="Dou D."/>
            <person name="Dickerman A.W."/>
            <person name="Dubchak I.L."/>
            <person name="Garbelotto M."/>
            <person name="Gijzen M."/>
            <person name="Gordon S.G."/>
            <person name="Govers F."/>
            <person name="Grunwald N.J."/>
            <person name="Huang W."/>
            <person name="Ivors K.L."/>
            <person name="Jones R.W."/>
            <person name="Kamoun S."/>
            <person name="Krampis K."/>
            <person name="Lamour K.H."/>
            <person name="Lee M.K."/>
            <person name="McDonald W.H."/>
            <person name="Medina M."/>
            <person name="Meijer H.J."/>
            <person name="Nordberg E.K."/>
            <person name="Maclean D.J."/>
            <person name="Ospina-Giraldo M.D."/>
            <person name="Morris P.F."/>
            <person name="Phuntumart V."/>
            <person name="Putnam N.H."/>
            <person name="Rash S."/>
            <person name="Rose J.K."/>
            <person name="Sakihama Y."/>
            <person name="Salamov A.A."/>
            <person name="Savidor A."/>
            <person name="Scheuring C.F."/>
            <person name="Smith B.M."/>
            <person name="Sobral B.W."/>
            <person name="Terry A."/>
            <person name="Torto-Alalibo T.A."/>
            <person name="Win J."/>
            <person name="Xu Z."/>
            <person name="Zhang H."/>
            <person name="Grigoriev I.V."/>
            <person name="Rokhsar D.S."/>
            <person name="Boore J.L."/>
        </authorList>
    </citation>
    <scope>NUCLEOTIDE SEQUENCE [LARGE SCALE GENOMIC DNA]</scope>
    <source>
        <strain evidence="14 15">P6497</strain>
    </source>
</reference>
<keyword evidence="7 10" id="KW-0186">Copper</keyword>
<dbReference type="GO" id="GO:0005507">
    <property type="term" value="F:copper ion binding"/>
    <property type="evidence" value="ECO:0007669"/>
    <property type="project" value="InterPro"/>
</dbReference>
<feature type="domain" description="AGAO-like N2" evidence="13">
    <location>
        <begin position="22"/>
        <end position="96"/>
    </location>
</feature>
<evidence type="ECO:0000256" key="9">
    <source>
        <dbReference type="PIRSR" id="PIRSR600269-51"/>
    </source>
</evidence>
<dbReference type="Pfam" id="PF21994">
    <property type="entry name" value="AGAO-like_N2"/>
    <property type="match status" value="1"/>
</dbReference>
<evidence type="ECO:0000256" key="10">
    <source>
        <dbReference type="RuleBase" id="RU000672"/>
    </source>
</evidence>
<feature type="compositionally biased region" description="Basic and acidic residues" evidence="11">
    <location>
        <begin position="608"/>
        <end position="619"/>
    </location>
</feature>
<evidence type="ECO:0000256" key="1">
    <source>
        <dbReference type="ARBA" id="ARBA00001935"/>
    </source>
</evidence>
<dbReference type="InParanoid" id="G4YLJ4"/>
<dbReference type="InterPro" id="IPR049948">
    <property type="entry name" value="Cu_Am_ox_TPQ-bd"/>
</dbReference>
<keyword evidence="15" id="KW-1185">Reference proteome</keyword>
<dbReference type="EMBL" id="JH159151">
    <property type="protein sequence ID" value="EGZ30368.1"/>
    <property type="molecule type" value="Genomic_DNA"/>
</dbReference>
<feature type="active site" description="Schiff-base intermediate with substrate; via topaquinone" evidence="8">
    <location>
        <position position="372"/>
    </location>
</feature>
<dbReference type="InterPro" id="IPR016182">
    <property type="entry name" value="Cu_amine_oxidase_N-reg"/>
</dbReference>
<dbReference type="NCBIfam" id="NF008559">
    <property type="entry name" value="PRK11504.1"/>
    <property type="match status" value="1"/>
</dbReference>
<dbReference type="PROSITE" id="PS01164">
    <property type="entry name" value="COPPER_AMINE_OXID_1"/>
    <property type="match status" value="1"/>
</dbReference>
<dbReference type="GO" id="GO:0048038">
    <property type="term" value="F:quinone binding"/>
    <property type="evidence" value="ECO:0007669"/>
    <property type="project" value="InterPro"/>
</dbReference>
<dbReference type="SUPFAM" id="SSF49998">
    <property type="entry name" value="Amine oxidase catalytic domain"/>
    <property type="match status" value="1"/>
</dbReference>
<evidence type="ECO:0000256" key="8">
    <source>
        <dbReference type="PIRSR" id="PIRSR600269-50"/>
    </source>
</evidence>
<comment type="subunit">
    <text evidence="3">Homodimer.</text>
</comment>
<comment type="cofactor">
    <cofactor evidence="1">
        <name>Cu cation</name>
        <dbReference type="ChEBI" id="CHEBI:23378"/>
    </cofactor>
</comment>
<dbReference type="Gene3D" id="2.70.98.20">
    <property type="entry name" value="Copper amine oxidase, catalytic domain"/>
    <property type="match status" value="1"/>
</dbReference>
<keyword evidence="4 10" id="KW-0479">Metal-binding</keyword>
<evidence type="ECO:0000256" key="11">
    <source>
        <dbReference type="SAM" id="MobiDB-lite"/>
    </source>
</evidence>
<sequence>MSSHDCTPVLNDAVVHPLDPITAKEVQTLKEVVGKAGYSGPNCRYSYVMLREPDHATLKAFKSGDAVPREVGALLLNLDDNAAREVVVDILSRKISHERKLDPAVDGWSPIMDEDNVAAENILKAYPEYLDALKKRGLGDISQVRCLPLSAGVYGYEDEVGCRMIRVLSFLASETKHPLHVRAPDRRDLARLIDTGYNHVPMESGDYLDPKVTGPMRTSMKPLHITQPEGASFSIKNHVLTWEKWEIRVGFNGREGLTLHDISFDDDGHKRPILNRASPTHDWQNYFDVGEYQFGRLANSLVLGCDCLGKIQYLDAVVVDDFGEPALLKNVVCIHEEDYGTLWKHSDVYTSTGTVRRQRRLVLSFFVTVVNYDYGFYWYFYLDGRIELECKATGLVFTSGRPQGENDFVTEMAPRLGAPCHQHLFSARLDVAIDGNKCYVDELEVEQLPISPDNPVGNAFRRMTTRLECESDAQRLADNYKGRMWRIPTAYTLIPEGQPLLLAASESSVAKRAIFASKHLWVTQYARDEMWAAGYTPNQNPGFAGLPAYTKSNRSVDGEDIVLWHTFGLTHFPRPEGWPIMPVDYAKFTLRPEGFFDRNPTLDVPEDPNGKEHSERCCP</sequence>
<dbReference type="KEGG" id="psoj:PHYSODRAFT_264020"/>
<dbReference type="Gene3D" id="3.10.450.40">
    <property type="match status" value="2"/>
</dbReference>
<evidence type="ECO:0000256" key="3">
    <source>
        <dbReference type="ARBA" id="ARBA00011738"/>
    </source>
</evidence>
<feature type="active site" description="Proton acceptor" evidence="8">
    <location>
        <position position="288"/>
    </location>
</feature>
<proteinExistence type="inferred from homology"/>
<evidence type="ECO:0000256" key="5">
    <source>
        <dbReference type="ARBA" id="ARBA00022772"/>
    </source>
</evidence>
<dbReference type="InterPro" id="IPR036460">
    <property type="entry name" value="Cu_amine_oxidase_C_sf"/>
</dbReference>
<dbReference type="GO" id="GO:0008131">
    <property type="term" value="F:primary methylamine oxidase activity"/>
    <property type="evidence" value="ECO:0007669"/>
    <property type="project" value="InterPro"/>
</dbReference>
<feature type="region of interest" description="Disordered" evidence="11">
    <location>
        <begin position="599"/>
        <end position="619"/>
    </location>
</feature>
<evidence type="ECO:0000256" key="2">
    <source>
        <dbReference type="ARBA" id="ARBA00007983"/>
    </source>
</evidence>
<dbReference type="InterPro" id="IPR015798">
    <property type="entry name" value="Cu_amine_oxidase_C"/>
</dbReference>
<dbReference type="RefSeq" id="XP_009517643.1">
    <property type="nucleotide sequence ID" value="XM_009519348.1"/>
</dbReference>
<comment type="similarity">
    <text evidence="2 10">Belongs to the copper/topaquinone oxidase family.</text>
</comment>
<evidence type="ECO:0000256" key="4">
    <source>
        <dbReference type="ARBA" id="ARBA00022723"/>
    </source>
</evidence>
<dbReference type="AlphaFoldDB" id="G4YLJ4"/>
<dbReference type="InterPro" id="IPR054157">
    <property type="entry name" value="AGAO-like_N2"/>
</dbReference>
<comment type="cofactor">
    <cofactor evidence="10">
        <name>Cu cation</name>
        <dbReference type="ChEBI" id="CHEBI:23378"/>
    </cofactor>
    <text evidence="10">Contains 1 topaquinone per subunit.</text>
</comment>
<feature type="domain" description="Copper amine oxidase catalytic" evidence="12">
    <location>
        <begin position="223"/>
        <end position="602"/>
    </location>
</feature>
<dbReference type="SMR" id="G4YLJ4"/>
<dbReference type="InterPro" id="IPR000269">
    <property type="entry name" value="Cu_amine_oxidase"/>
</dbReference>
<evidence type="ECO:0000256" key="6">
    <source>
        <dbReference type="ARBA" id="ARBA00023002"/>
    </source>
</evidence>
<evidence type="ECO:0000313" key="14">
    <source>
        <dbReference type="EMBL" id="EGZ30368.1"/>
    </source>
</evidence>
<dbReference type="Pfam" id="PF01179">
    <property type="entry name" value="Cu_amine_oxid"/>
    <property type="match status" value="1"/>
</dbReference>
<dbReference type="GeneID" id="20639566"/>
<dbReference type="STRING" id="1094619.G4YLJ4"/>
<feature type="modified residue" description="2',4',5'-topaquinone" evidence="9">
    <location>
        <position position="372"/>
    </location>
</feature>
<keyword evidence="6 10" id="KW-0560">Oxidoreductase</keyword>
<dbReference type="GO" id="GO:0009308">
    <property type="term" value="P:amine metabolic process"/>
    <property type="evidence" value="ECO:0007669"/>
    <property type="project" value="UniProtKB-UniRule"/>
</dbReference>
<dbReference type="Proteomes" id="UP000002640">
    <property type="component" value="Unassembled WGS sequence"/>
</dbReference>
<dbReference type="EC" id="1.4.3.-" evidence="10"/>
<evidence type="ECO:0000259" key="12">
    <source>
        <dbReference type="Pfam" id="PF01179"/>
    </source>
</evidence>
<dbReference type="PANTHER" id="PTHR10638">
    <property type="entry name" value="COPPER AMINE OXIDASE"/>
    <property type="match status" value="1"/>
</dbReference>